<dbReference type="PANTHER" id="PTHR11686:SF9">
    <property type="entry name" value="RE13973P"/>
    <property type="match status" value="1"/>
</dbReference>
<evidence type="ECO:0000313" key="5">
    <source>
        <dbReference type="Proteomes" id="UP000317496"/>
    </source>
</evidence>
<evidence type="ECO:0000256" key="1">
    <source>
        <dbReference type="ARBA" id="ARBA00001049"/>
    </source>
</evidence>
<keyword evidence="5" id="KW-1185">Reference proteome</keyword>
<organism evidence="4 5">
    <name type="scientific">Ferrovibrio terrae</name>
    <dbReference type="NCBI Taxonomy" id="2594003"/>
    <lineage>
        <taxon>Bacteria</taxon>
        <taxon>Pseudomonadati</taxon>
        <taxon>Pseudomonadota</taxon>
        <taxon>Alphaproteobacteria</taxon>
        <taxon>Rhodospirillales</taxon>
        <taxon>Rhodospirillaceae</taxon>
        <taxon>Ferrovibrio</taxon>
    </lineage>
</organism>
<proteinExistence type="predicted"/>
<dbReference type="EMBL" id="CP041636">
    <property type="protein sequence ID" value="QDO98284.1"/>
    <property type="molecule type" value="Genomic_DNA"/>
</dbReference>
<dbReference type="InterPro" id="IPR043137">
    <property type="entry name" value="GGT_ssub_C"/>
</dbReference>
<dbReference type="GO" id="GO:0103068">
    <property type="term" value="F:leukotriene C4 gamma-glutamyl transferase activity"/>
    <property type="evidence" value="ECO:0007669"/>
    <property type="project" value="UniProtKB-EC"/>
</dbReference>
<dbReference type="GO" id="GO:0036374">
    <property type="term" value="F:glutathione hydrolase activity"/>
    <property type="evidence" value="ECO:0007669"/>
    <property type="project" value="UniProtKB-EC"/>
</dbReference>
<dbReference type="PANTHER" id="PTHR11686">
    <property type="entry name" value="GAMMA GLUTAMYL TRANSPEPTIDASE"/>
    <property type="match status" value="1"/>
</dbReference>
<accession>A0A516H3D6</accession>
<dbReference type="InterPro" id="IPR000101">
    <property type="entry name" value="GGT_peptidase"/>
</dbReference>
<dbReference type="KEGG" id="fer:FNB15_13835"/>
<dbReference type="OrthoDB" id="9781342at2"/>
<evidence type="ECO:0000313" key="4">
    <source>
        <dbReference type="EMBL" id="QDO98284.1"/>
    </source>
</evidence>
<reference evidence="4 5" key="1">
    <citation type="submission" date="2019-07" db="EMBL/GenBank/DDBJ databases">
        <title>Genome sequencing for Ferrovibrio sp. K5.</title>
        <authorList>
            <person name="Park S.-J."/>
        </authorList>
    </citation>
    <scope>NUCLEOTIDE SEQUENCE [LARGE SCALE GENOMIC DNA]</scope>
    <source>
        <strain evidence="4 5">K5</strain>
    </source>
</reference>
<comment type="catalytic activity">
    <reaction evidence="2">
        <text>glutathione + H2O = L-cysteinylglycine + L-glutamate</text>
        <dbReference type="Rhea" id="RHEA:28807"/>
        <dbReference type="ChEBI" id="CHEBI:15377"/>
        <dbReference type="ChEBI" id="CHEBI:29985"/>
        <dbReference type="ChEBI" id="CHEBI:57925"/>
        <dbReference type="ChEBI" id="CHEBI:61694"/>
        <dbReference type="EC" id="3.4.19.13"/>
    </reaction>
</comment>
<comment type="catalytic activity">
    <reaction evidence="3">
        <text>an N-terminal (5-L-glutamyl)-[peptide] + an alpha-amino acid = 5-L-glutamyl amino acid + an N-terminal L-alpha-aminoacyl-[peptide]</text>
        <dbReference type="Rhea" id="RHEA:23904"/>
        <dbReference type="Rhea" id="RHEA-COMP:9780"/>
        <dbReference type="Rhea" id="RHEA-COMP:9795"/>
        <dbReference type="ChEBI" id="CHEBI:77644"/>
        <dbReference type="ChEBI" id="CHEBI:78597"/>
        <dbReference type="ChEBI" id="CHEBI:78599"/>
        <dbReference type="ChEBI" id="CHEBI:78608"/>
        <dbReference type="EC" id="2.3.2.2"/>
    </reaction>
</comment>
<name>A0A516H3D6_9PROT</name>
<dbReference type="Proteomes" id="UP000317496">
    <property type="component" value="Chromosome"/>
</dbReference>
<comment type="catalytic activity">
    <reaction evidence="1">
        <text>an S-substituted glutathione + H2O = an S-substituted L-cysteinylglycine + L-glutamate</text>
        <dbReference type="Rhea" id="RHEA:59468"/>
        <dbReference type="ChEBI" id="CHEBI:15377"/>
        <dbReference type="ChEBI" id="CHEBI:29985"/>
        <dbReference type="ChEBI" id="CHEBI:90779"/>
        <dbReference type="ChEBI" id="CHEBI:143103"/>
        <dbReference type="EC" id="3.4.19.13"/>
    </reaction>
</comment>
<protein>
    <recommendedName>
        <fullName evidence="6">Gamma-glutamyltranspeptidase</fullName>
    </recommendedName>
</protein>
<dbReference type="InterPro" id="IPR029055">
    <property type="entry name" value="Ntn_hydrolases_N"/>
</dbReference>
<dbReference type="AlphaFoldDB" id="A0A516H3D6"/>
<evidence type="ECO:0000256" key="3">
    <source>
        <dbReference type="ARBA" id="ARBA00047417"/>
    </source>
</evidence>
<evidence type="ECO:0000256" key="2">
    <source>
        <dbReference type="ARBA" id="ARBA00001089"/>
    </source>
</evidence>
<dbReference type="PRINTS" id="PR01210">
    <property type="entry name" value="GGTRANSPTASE"/>
</dbReference>
<dbReference type="Pfam" id="PF01019">
    <property type="entry name" value="G_glu_transpept"/>
    <property type="match status" value="1"/>
</dbReference>
<dbReference type="GO" id="GO:0005886">
    <property type="term" value="C:plasma membrane"/>
    <property type="evidence" value="ECO:0007669"/>
    <property type="project" value="TreeGrafter"/>
</dbReference>
<evidence type="ECO:0008006" key="6">
    <source>
        <dbReference type="Google" id="ProtNLM"/>
    </source>
</evidence>
<dbReference type="SUPFAM" id="SSF56235">
    <property type="entry name" value="N-terminal nucleophile aminohydrolases (Ntn hydrolases)"/>
    <property type="match status" value="1"/>
</dbReference>
<dbReference type="GO" id="GO:0006751">
    <property type="term" value="P:glutathione catabolic process"/>
    <property type="evidence" value="ECO:0007669"/>
    <property type="project" value="InterPro"/>
</dbReference>
<sequence length="582" mass="60753">MVFSISASRTREIPPRRWASAAVGRIVLAAVSNIHPAATTRRIATRETRARRMRERRMAKYCPSKAGDLLQQGLGKHGRRIRQCTLLGMVALITASCGGDSWFGASKSAGRVDYMAGFRGGVAADEPRAAMVARDILQNGGSAADAVAAAALTYAVTYPNGAGLGAGGVCVASDVALKKAETIEFPALPGKDGGPIPIPALVRGIGLLQGKYGRLRWEAIVAPAEQLARFGEATSRAFIQAAVEVQPPVTSSPGLRPLFTSPSGGLIAQEGERRVQPALASVLSRLRLTGPGEFYTGALARQVHADIVAAGGKVTLEELNTYAVAVNKPIEIPFENSVVLYTPNTPAGGAVAAWLVEQTYDGGSFLRSSNLFGSGDSVRDDTFAASLGQAYRSDPATLPMNSFGSASIAAIDRNGGTVACAFTMGLAYGSRLVGRETGILFAAPPGVGGDERPYLTAMIGTMPRINQAVFATGASGGAPAAAAAAYSVLHTALGKDKKDPTLSALAQPRMFQANPQSPLLVEPGMDPANYKAMQQRGVTVNEMGQLGRVNMAYCGEGAPRDLTTCSFANDRRGFGLSFGRNY</sequence>
<dbReference type="Gene3D" id="3.60.20.40">
    <property type="match status" value="1"/>
</dbReference>
<gene>
    <name evidence="4" type="ORF">FNB15_13835</name>
</gene>